<keyword evidence="1" id="KW-1133">Transmembrane helix</keyword>
<keyword evidence="1" id="KW-0472">Membrane</keyword>
<dbReference type="RefSeq" id="WP_176027485.1">
    <property type="nucleotide sequence ID" value="NZ_JBHSJV010000001.1"/>
</dbReference>
<comment type="caution">
    <text evidence="2">The sequence shown here is derived from an EMBL/GenBank/DDBJ whole genome shotgun (WGS) entry which is preliminary data.</text>
</comment>
<protein>
    <recommendedName>
        <fullName evidence="4">TrbL/VirB6 plasmid conjugal transfer protein</fullName>
    </recommendedName>
</protein>
<evidence type="ECO:0000313" key="3">
    <source>
        <dbReference type="Proteomes" id="UP001597459"/>
    </source>
</evidence>
<feature type="transmembrane region" description="Helical" evidence="1">
    <location>
        <begin position="100"/>
        <end position="123"/>
    </location>
</feature>
<evidence type="ECO:0000313" key="2">
    <source>
        <dbReference type="EMBL" id="MFD2591961.1"/>
    </source>
</evidence>
<evidence type="ECO:0008006" key="4">
    <source>
        <dbReference type="Google" id="ProtNLM"/>
    </source>
</evidence>
<gene>
    <name evidence="2" type="ORF">ACFSTE_14075</name>
</gene>
<keyword evidence="1" id="KW-0812">Transmembrane</keyword>
<organism evidence="2 3">
    <name type="scientific">Aquimarina hainanensis</name>
    <dbReference type="NCBI Taxonomy" id="1578017"/>
    <lineage>
        <taxon>Bacteria</taxon>
        <taxon>Pseudomonadati</taxon>
        <taxon>Bacteroidota</taxon>
        <taxon>Flavobacteriia</taxon>
        <taxon>Flavobacteriales</taxon>
        <taxon>Flavobacteriaceae</taxon>
        <taxon>Aquimarina</taxon>
    </lineage>
</organism>
<feature type="transmembrane region" description="Helical" evidence="1">
    <location>
        <begin position="12"/>
        <end position="30"/>
    </location>
</feature>
<feature type="transmembrane region" description="Helical" evidence="1">
    <location>
        <begin position="135"/>
        <end position="158"/>
    </location>
</feature>
<accession>A0ABW5NAU4</accession>
<dbReference type="Proteomes" id="UP001597459">
    <property type="component" value="Unassembled WGS sequence"/>
</dbReference>
<feature type="transmembrane region" description="Helical" evidence="1">
    <location>
        <begin position="250"/>
        <end position="271"/>
    </location>
</feature>
<proteinExistence type="predicted"/>
<sequence>MLKFLQENKTRILIAFIAILLVLLSFHGHYHDKATACVKEVSSRMSESSTFITVIKKTISYVASEGIPVIKGYASNTVEDLTKIGDYLTVTEILIKIQTLLLAIFNLTIFKLIPLVFIVGLFLKNYKTIAFKLLLISLFLTPGLSIYVNTIHSIAIAVKIDLGIDLNKKLSETKATFAQKETALKEHQKAIKDKQLEEAKSKGKKKISFLKRAEDAVVNTVEDIGLKVEKDFKIAEEIVLLNTELLLQHLVNLFTSIILLYFILPIFYFYLINLILKSLFQFSINELINQKL</sequence>
<name>A0ABW5NAU4_9FLAO</name>
<evidence type="ECO:0000256" key="1">
    <source>
        <dbReference type="SAM" id="Phobius"/>
    </source>
</evidence>
<keyword evidence="3" id="KW-1185">Reference proteome</keyword>
<dbReference type="EMBL" id="JBHULX010000027">
    <property type="protein sequence ID" value="MFD2591961.1"/>
    <property type="molecule type" value="Genomic_DNA"/>
</dbReference>
<reference evidence="3" key="1">
    <citation type="journal article" date="2019" name="Int. J. Syst. Evol. Microbiol.">
        <title>The Global Catalogue of Microorganisms (GCM) 10K type strain sequencing project: providing services to taxonomists for standard genome sequencing and annotation.</title>
        <authorList>
            <consortium name="The Broad Institute Genomics Platform"/>
            <consortium name="The Broad Institute Genome Sequencing Center for Infectious Disease"/>
            <person name="Wu L."/>
            <person name="Ma J."/>
        </authorList>
    </citation>
    <scope>NUCLEOTIDE SEQUENCE [LARGE SCALE GENOMIC DNA]</scope>
    <source>
        <strain evidence="3">KCTC 42423</strain>
    </source>
</reference>